<accession>A0A7R9Q5X8</accession>
<sequence>MCPKLVSADFNDFPDAFNEQIIVNDIMADAYSTGATVQAYLQAAMQQDRAKGLTVVAQFYQDSIQAFKPIMPWLFAELDKVTPFALKHTLTTIWVAQFYDFEYMCERLTELRAVKPLALAGNELTLINRLTALESRVLAAVESSKGRGLEPNHPIYVAYLDKIKSFLSAEFPKLNQAIGNLPSAALRQQNLQQLVIDLTHLAEMPFPL</sequence>
<gene>
    <name evidence="1" type="ORF">OSB1V03_LOCUS13781</name>
</gene>
<keyword evidence="2" id="KW-1185">Reference proteome</keyword>
<reference evidence="1" key="1">
    <citation type="submission" date="2020-11" db="EMBL/GenBank/DDBJ databases">
        <authorList>
            <person name="Tran Van P."/>
        </authorList>
    </citation>
    <scope>NUCLEOTIDE SEQUENCE</scope>
</reference>
<protein>
    <submittedName>
        <fullName evidence="1">Uncharacterized protein</fullName>
    </submittedName>
</protein>
<name>A0A7R9Q5X8_9ACAR</name>
<organism evidence="1">
    <name type="scientific">Medioppia subpectinata</name>
    <dbReference type="NCBI Taxonomy" id="1979941"/>
    <lineage>
        <taxon>Eukaryota</taxon>
        <taxon>Metazoa</taxon>
        <taxon>Ecdysozoa</taxon>
        <taxon>Arthropoda</taxon>
        <taxon>Chelicerata</taxon>
        <taxon>Arachnida</taxon>
        <taxon>Acari</taxon>
        <taxon>Acariformes</taxon>
        <taxon>Sarcoptiformes</taxon>
        <taxon>Oribatida</taxon>
        <taxon>Brachypylina</taxon>
        <taxon>Oppioidea</taxon>
        <taxon>Oppiidae</taxon>
        <taxon>Medioppia</taxon>
    </lineage>
</organism>
<proteinExistence type="predicted"/>
<evidence type="ECO:0000313" key="1">
    <source>
        <dbReference type="EMBL" id="CAD7633384.1"/>
    </source>
</evidence>
<dbReference type="EMBL" id="OC867224">
    <property type="protein sequence ID" value="CAD7633384.1"/>
    <property type="molecule type" value="Genomic_DNA"/>
</dbReference>
<dbReference type="AlphaFoldDB" id="A0A7R9Q5X8"/>
<dbReference type="Proteomes" id="UP000759131">
    <property type="component" value="Unassembled WGS sequence"/>
</dbReference>
<evidence type="ECO:0000313" key="2">
    <source>
        <dbReference type="Proteomes" id="UP000759131"/>
    </source>
</evidence>
<dbReference type="EMBL" id="CAJPIZ010012649">
    <property type="protein sequence ID" value="CAG2113814.1"/>
    <property type="molecule type" value="Genomic_DNA"/>
</dbReference>